<proteinExistence type="predicted"/>
<sequence length="118" mass="13503">MRWSRNGHTNVALITLPIFNRTILDPSCTTKRLAISHYITPLFTVKMMFHMRSAYRNQTMFEFRSQGIDELLGVLLVLIISGCVIFAALSIINLKLKRSNGKYIGRSINALFQVQRTV</sequence>
<name>A0A0L8IBY8_OCTBM</name>
<gene>
    <name evidence="2" type="ORF">OCBIM_22021694mg</name>
</gene>
<keyword evidence="1" id="KW-1133">Transmembrane helix</keyword>
<reference evidence="2" key="1">
    <citation type="submission" date="2015-07" db="EMBL/GenBank/DDBJ databases">
        <title>MeaNS - Measles Nucleotide Surveillance Program.</title>
        <authorList>
            <person name="Tran T."/>
            <person name="Druce J."/>
        </authorList>
    </citation>
    <scope>NUCLEOTIDE SEQUENCE</scope>
    <source>
        <strain evidence="2">UCB-OBI-ISO-001</strain>
        <tissue evidence="2">Gonad</tissue>
    </source>
</reference>
<feature type="transmembrane region" description="Helical" evidence="1">
    <location>
        <begin position="71"/>
        <end position="92"/>
    </location>
</feature>
<dbReference type="EMBL" id="KQ416051">
    <property type="protein sequence ID" value="KOF98919.1"/>
    <property type="molecule type" value="Genomic_DNA"/>
</dbReference>
<evidence type="ECO:0000313" key="2">
    <source>
        <dbReference type="EMBL" id="KOF98919.1"/>
    </source>
</evidence>
<dbReference type="AlphaFoldDB" id="A0A0L8IBY8"/>
<evidence type="ECO:0000256" key="1">
    <source>
        <dbReference type="SAM" id="Phobius"/>
    </source>
</evidence>
<accession>A0A0L8IBY8</accession>
<organism evidence="2">
    <name type="scientific">Octopus bimaculoides</name>
    <name type="common">California two-spotted octopus</name>
    <dbReference type="NCBI Taxonomy" id="37653"/>
    <lineage>
        <taxon>Eukaryota</taxon>
        <taxon>Metazoa</taxon>
        <taxon>Spiralia</taxon>
        <taxon>Lophotrochozoa</taxon>
        <taxon>Mollusca</taxon>
        <taxon>Cephalopoda</taxon>
        <taxon>Coleoidea</taxon>
        <taxon>Octopodiformes</taxon>
        <taxon>Octopoda</taxon>
        <taxon>Incirrata</taxon>
        <taxon>Octopodidae</taxon>
        <taxon>Octopus</taxon>
    </lineage>
</organism>
<keyword evidence="1" id="KW-0472">Membrane</keyword>
<keyword evidence="1" id="KW-0812">Transmembrane</keyword>
<feature type="transmembrane region" description="Helical" evidence="1">
    <location>
        <begin position="33"/>
        <end position="51"/>
    </location>
</feature>
<protein>
    <submittedName>
        <fullName evidence="2">Uncharacterized protein</fullName>
    </submittedName>
</protein>